<dbReference type="Proteomes" id="UP000660339">
    <property type="component" value="Unassembled WGS sequence"/>
</dbReference>
<dbReference type="SUPFAM" id="SSF49899">
    <property type="entry name" value="Concanavalin A-like lectins/glucanases"/>
    <property type="match status" value="1"/>
</dbReference>
<dbReference type="CDD" id="cd00161">
    <property type="entry name" value="beta-trefoil_Ricin-like"/>
    <property type="match status" value="1"/>
</dbReference>
<gene>
    <name evidence="4" type="ORF">Cme02nite_65470</name>
</gene>
<reference evidence="4" key="1">
    <citation type="submission" date="2021-01" db="EMBL/GenBank/DDBJ databases">
        <title>Whole genome shotgun sequence of Catellatospora methionotrophica NBRC 14553.</title>
        <authorList>
            <person name="Komaki H."/>
            <person name="Tamura T."/>
        </authorList>
    </citation>
    <scope>NUCLEOTIDE SEQUENCE</scope>
    <source>
        <strain evidence="4">NBRC 14553</strain>
    </source>
</reference>
<dbReference type="SUPFAM" id="SSF69318">
    <property type="entry name" value="Integrin alpha N-terminal domain"/>
    <property type="match status" value="1"/>
</dbReference>
<dbReference type="Gene3D" id="2.80.10.50">
    <property type="match status" value="1"/>
</dbReference>
<sequence>MPTISQVKAAGDPTCRTGTGVRLYLNTLTPTFSAYVGDLDAQNVRLQVEITPVGGSARPLLESTNGARNTVHAVTVPAGQALVVNTVYTYRVRALDLTSTGAAVDYSPWTTPCEIQYDATTLDSAPQITDVPTVDVDGELWPVLKFGRGNLVTFRPDPADAGEVVRYSYGFSADRVGDSSVSVPAGLDGSATVTITPWEVDGTNAPASSSTLYVRAFTGSGTLASSKMASMDLFFDYLDMIDGNGVLVPPAAKPDDVNGDGLADLSGFRDLGTGKGMFYSYSGKSDGSTLEPISLMTTNAYTDADTRTVQGDFNGDGKTDFAAFKSISTSSTTVSLLRSTGTVPYADVLADVQVKALALNLANMKIMAGDVNADGKDDLAFGYLNTTTNWNIKVMLASVDGHGTVTPHDDEVLFANPVDWLAVSPGSNLNNAQLVMGQFDKVPGADIMEFFDHGSCRTGGFLHKNLGTTFSAGQVVWDSNTTGAWCAASARYTVGRYATGAYGLDGIVATYDPGSCRMNVYTFTPKHVAPNDTWTMEGPTLRFDSGPSVELFCWNWTEPELRDLSGDGKDDLLLTYRCCGAFQQRVWQLDSNGTGFDAPVLKWQGALGPAGTGSLKYNGTTHYQFVAKHSGMCLAVNGSPIDGTALVQQPCARNLLDQRFVLEQRGAGHVRLHPQHITSKCIIYDVVGAGSPIIQKSCSATGSKESFQLDYVSGFTNDPANPLPTDVAVKIVSNTTASRCVSVQGASMAAAAATVQDACQPPGYGSQTYYLRALPAQQPSMTARWTMGESGGTTLADGTGNTATAKIAGSGVVGSGVLTLNGTSQYASTTGGAVHTGMSYTVSAWAKLDVGARSQTILSQEGATNYSFALRQNVNGKWNFTVLSNANSSVFTSYIASSTAVAPLNTWVHLTGVFDQATGQARLYVNGVLEGTATGVTAGSSGPVFIGATKINGARAEYFDGQIDDVRMWNYVLTPTEITAAAAARS</sequence>
<dbReference type="InterPro" id="IPR028994">
    <property type="entry name" value="Integrin_alpha_N"/>
</dbReference>
<evidence type="ECO:0000313" key="4">
    <source>
        <dbReference type="EMBL" id="GIG18215.1"/>
    </source>
</evidence>
<dbReference type="Gene3D" id="2.40.128.340">
    <property type="match status" value="1"/>
</dbReference>
<evidence type="ECO:0000313" key="5">
    <source>
        <dbReference type="Proteomes" id="UP000660339"/>
    </source>
</evidence>
<name>A0A8J3LH81_9ACTN</name>
<accession>A0A8J3LH81</accession>
<proteinExistence type="predicted"/>
<keyword evidence="2" id="KW-1015">Disulfide bond</keyword>
<dbReference type="SUPFAM" id="SSF50370">
    <property type="entry name" value="Ricin B-like lectins"/>
    <property type="match status" value="1"/>
</dbReference>
<evidence type="ECO:0000259" key="3">
    <source>
        <dbReference type="SMART" id="SM00560"/>
    </source>
</evidence>
<evidence type="ECO:0000256" key="2">
    <source>
        <dbReference type="ARBA" id="ARBA00023157"/>
    </source>
</evidence>
<dbReference type="SMART" id="SM00560">
    <property type="entry name" value="LamGL"/>
    <property type="match status" value="1"/>
</dbReference>
<protein>
    <recommendedName>
        <fullName evidence="3">LamG-like jellyroll fold domain-containing protein</fullName>
    </recommendedName>
</protein>
<dbReference type="PROSITE" id="PS50231">
    <property type="entry name" value="RICIN_B_LECTIN"/>
    <property type="match status" value="1"/>
</dbReference>
<dbReference type="PANTHER" id="PTHR46943">
    <property type="entry name" value="PENTRAXIN-RELATED PROTEIN PTX3"/>
    <property type="match status" value="1"/>
</dbReference>
<organism evidence="4 5">
    <name type="scientific">Catellatospora methionotrophica</name>
    <dbReference type="NCBI Taxonomy" id="121620"/>
    <lineage>
        <taxon>Bacteria</taxon>
        <taxon>Bacillati</taxon>
        <taxon>Actinomycetota</taxon>
        <taxon>Actinomycetes</taxon>
        <taxon>Micromonosporales</taxon>
        <taxon>Micromonosporaceae</taxon>
        <taxon>Catellatospora</taxon>
    </lineage>
</organism>
<dbReference type="Pfam" id="PF13385">
    <property type="entry name" value="Laminin_G_3"/>
    <property type="match status" value="1"/>
</dbReference>
<dbReference type="PANTHER" id="PTHR46943:SF1">
    <property type="entry name" value="PENTRAXIN-RELATED PROTEIN PTX3"/>
    <property type="match status" value="1"/>
</dbReference>
<dbReference type="GO" id="GO:0006955">
    <property type="term" value="P:immune response"/>
    <property type="evidence" value="ECO:0007669"/>
    <property type="project" value="InterPro"/>
</dbReference>
<keyword evidence="1" id="KW-0732">Signal</keyword>
<dbReference type="EMBL" id="BONJ01000038">
    <property type="protein sequence ID" value="GIG18215.1"/>
    <property type="molecule type" value="Genomic_DNA"/>
</dbReference>
<feature type="domain" description="LamG-like jellyroll fold" evidence="3">
    <location>
        <begin position="838"/>
        <end position="976"/>
    </location>
</feature>
<evidence type="ECO:0000256" key="1">
    <source>
        <dbReference type="ARBA" id="ARBA00022729"/>
    </source>
</evidence>
<dbReference type="InterPro" id="IPR013320">
    <property type="entry name" value="ConA-like_dom_sf"/>
</dbReference>
<keyword evidence="5" id="KW-1185">Reference proteome</keyword>
<dbReference type="InterPro" id="IPR035992">
    <property type="entry name" value="Ricin_B-like_lectins"/>
</dbReference>
<dbReference type="AlphaFoldDB" id="A0A8J3LH81"/>
<comment type="caution">
    <text evidence="4">The sequence shown here is derived from an EMBL/GenBank/DDBJ whole genome shotgun (WGS) entry which is preliminary data.</text>
</comment>
<dbReference type="InterPro" id="IPR042837">
    <property type="entry name" value="PTX3"/>
</dbReference>
<dbReference type="InterPro" id="IPR006558">
    <property type="entry name" value="LamG-like"/>
</dbReference>
<dbReference type="Gene3D" id="2.60.120.200">
    <property type="match status" value="1"/>
</dbReference>